<keyword evidence="5 6" id="KW-0472">Membrane</keyword>
<accession>A0ABU1AAP6</accession>
<protein>
    <recommendedName>
        <fullName evidence="9">Transporter</fullName>
    </recommendedName>
</protein>
<dbReference type="PANTHER" id="PTHR30250:SF26">
    <property type="entry name" value="PSMA PROTEIN"/>
    <property type="match status" value="1"/>
</dbReference>
<keyword evidence="2" id="KW-1003">Cell membrane</keyword>
<reference evidence="7 8" key="1">
    <citation type="journal article" date="2023" name="Int. J. Syst. Evol. Microbiol.">
        <title>Lactiplantibacillus brownii sp. nov., a novel psychrotolerant species isolated from sauerkraut.</title>
        <authorList>
            <person name="Heng Y.C."/>
            <person name="Silvaraju S."/>
            <person name="Lee J.K.Y."/>
            <person name="Kittelmann S."/>
        </authorList>
    </citation>
    <scope>NUCLEOTIDE SEQUENCE [LARGE SCALE GENOMIC DNA]</scope>
    <source>
        <strain evidence="7 8">WILCCON 0030</strain>
    </source>
</reference>
<feature type="transmembrane region" description="Helical" evidence="6">
    <location>
        <begin position="51"/>
        <end position="74"/>
    </location>
</feature>
<keyword evidence="3 6" id="KW-0812">Transmembrane</keyword>
<name>A0ABU1AAP6_9LACO</name>
<feature type="transmembrane region" description="Helical" evidence="6">
    <location>
        <begin position="258"/>
        <end position="278"/>
    </location>
</feature>
<feature type="transmembrane region" description="Helical" evidence="6">
    <location>
        <begin position="128"/>
        <end position="146"/>
    </location>
</feature>
<feature type="transmembrane region" description="Helical" evidence="6">
    <location>
        <begin position="476"/>
        <end position="496"/>
    </location>
</feature>
<feature type="transmembrane region" description="Helical" evidence="6">
    <location>
        <begin position="318"/>
        <end position="341"/>
    </location>
</feature>
<evidence type="ECO:0008006" key="9">
    <source>
        <dbReference type="Google" id="ProtNLM"/>
    </source>
</evidence>
<dbReference type="RefSeq" id="WP_308703437.1">
    <property type="nucleotide sequence ID" value="NZ_JAVCWF010000001.1"/>
</dbReference>
<comment type="subcellular location">
    <subcellularLocation>
        <location evidence="1">Cell membrane</location>
        <topology evidence="1">Multi-pass membrane protein</topology>
    </subcellularLocation>
</comment>
<evidence type="ECO:0000256" key="5">
    <source>
        <dbReference type="ARBA" id="ARBA00023136"/>
    </source>
</evidence>
<proteinExistence type="predicted"/>
<dbReference type="InterPro" id="IPR050833">
    <property type="entry name" value="Poly_Biosynth_Transport"/>
</dbReference>
<evidence type="ECO:0000256" key="2">
    <source>
        <dbReference type="ARBA" id="ARBA00022475"/>
    </source>
</evidence>
<dbReference type="Proteomes" id="UP001227831">
    <property type="component" value="Unassembled WGS sequence"/>
</dbReference>
<evidence type="ECO:0000256" key="3">
    <source>
        <dbReference type="ARBA" id="ARBA00022692"/>
    </source>
</evidence>
<feature type="transmembrane region" description="Helical" evidence="6">
    <location>
        <begin position="408"/>
        <end position="427"/>
    </location>
</feature>
<feature type="transmembrane region" description="Helical" evidence="6">
    <location>
        <begin position="177"/>
        <end position="200"/>
    </location>
</feature>
<sequence length="521" mass="58474">MNKGLNRTKAASLNATTMFVTQIVGLVLKFLVQTAFIHELSQNYLGLNGLFANVISFLSFADLGIGTAITVALYQPIAENNMPKLRVLVDFYRKTYLVIIGVTTVVGVLMSPWIYTFIKNPVFSQTQLAMWFLLYLASTIMTYFSAHKRSFLISTQEEYLNSLNDFSFKAIQQISQVVVIMVWQSFAGFLVIQLVATLMANWQLSRMVQKRYPAIFRREAQKEKYVMDRQAIRQIKKNVVGAISSKIGTIVVFGTDNLILSMFIGLTAVAKYSNYMLVIQSMNSLFSQVIGSFVSSIGNLHATATPERQEKVLYRLMYINAIVNLFVSTGLAFAFSGFINVWAGKNYLLPEVVMIVIVLNYSINQARYVVQNFIAGMGLYWSLRWKSLIEAGINLGLSLLFVSVGQMGVLGVVIGTLGSNILINVFWEPYIVFHDGLKLPLKRYFCKYFMYEAFTLIVIVIVGKLGLAAVSAGLPMLILDTMALELTVLLLFGICTSKSDEFKYVKILIQKLLVKVKNTII</sequence>
<comment type="caution">
    <text evidence="7">The sequence shown here is derived from an EMBL/GenBank/DDBJ whole genome shotgun (WGS) entry which is preliminary data.</text>
</comment>
<dbReference type="EMBL" id="JAVCWF010000001">
    <property type="protein sequence ID" value="MDQ7937710.1"/>
    <property type="molecule type" value="Genomic_DNA"/>
</dbReference>
<organism evidence="7 8">
    <name type="scientific">Lactiplantibacillus brownii</name>
    <dbReference type="NCBI Taxonomy" id="3069269"/>
    <lineage>
        <taxon>Bacteria</taxon>
        <taxon>Bacillati</taxon>
        <taxon>Bacillota</taxon>
        <taxon>Bacilli</taxon>
        <taxon>Lactobacillales</taxon>
        <taxon>Lactobacillaceae</taxon>
        <taxon>Lactiplantibacillus</taxon>
    </lineage>
</organism>
<evidence type="ECO:0000313" key="8">
    <source>
        <dbReference type="Proteomes" id="UP001227831"/>
    </source>
</evidence>
<feature type="transmembrane region" description="Helical" evidence="6">
    <location>
        <begin position="347"/>
        <end position="363"/>
    </location>
</feature>
<evidence type="ECO:0000256" key="1">
    <source>
        <dbReference type="ARBA" id="ARBA00004651"/>
    </source>
</evidence>
<feature type="transmembrane region" description="Helical" evidence="6">
    <location>
        <begin position="95"/>
        <end position="116"/>
    </location>
</feature>
<evidence type="ECO:0000313" key="7">
    <source>
        <dbReference type="EMBL" id="MDQ7937710.1"/>
    </source>
</evidence>
<evidence type="ECO:0000256" key="4">
    <source>
        <dbReference type="ARBA" id="ARBA00022989"/>
    </source>
</evidence>
<gene>
    <name evidence="7" type="ORF">RA086_08820</name>
</gene>
<keyword evidence="4 6" id="KW-1133">Transmembrane helix</keyword>
<keyword evidence="8" id="KW-1185">Reference proteome</keyword>
<evidence type="ECO:0000256" key="6">
    <source>
        <dbReference type="SAM" id="Phobius"/>
    </source>
</evidence>
<feature type="transmembrane region" description="Helical" evidence="6">
    <location>
        <begin position="12"/>
        <end position="31"/>
    </location>
</feature>
<dbReference type="PANTHER" id="PTHR30250">
    <property type="entry name" value="PST FAMILY PREDICTED COLANIC ACID TRANSPORTER"/>
    <property type="match status" value="1"/>
</dbReference>
<feature type="transmembrane region" description="Helical" evidence="6">
    <location>
        <begin position="448"/>
        <end position="470"/>
    </location>
</feature>